<feature type="region of interest" description="Disordered" evidence="1">
    <location>
        <begin position="1"/>
        <end position="25"/>
    </location>
</feature>
<proteinExistence type="predicted"/>
<accession>A0A550D0P0</accession>
<keyword evidence="3" id="KW-1185">Reference proteome</keyword>
<evidence type="ECO:0000256" key="1">
    <source>
        <dbReference type="SAM" id="MobiDB-lite"/>
    </source>
</evidence>
<comment type="caution">
    <text evidence="2">The sequence shown here is derived from an EMBL/GenBank/DDBJ whole genome shotgun (WGS) entry which is preliminary data.</text>
</comment>
<name>A0A550D0P0_9AGAR</name>
<reference evidence="2 3" key="1">
    <citation type="journal article" date="2019" name="New Phytol.">
        <title>Comparative genomics reveals unique wood-decay strategies and fruiting body development in the Schizophyllaceae.</title>
        <authorList>
            <person name="Almasi E."/>
            <person name="Sahu N."/>
            <person name="Krizsan K."/>
            <person name="Balint B."/>
            <person name="Kovacs G.M."/>
            <person name="Kiss B."/>
            <person name="Cseklye J."/>
            <person name="Drula E."/>
            <person name="Henrissat B."/>
            <person name="Nagy I."/>
            <person name="Chovatia M."/>
            <person name="Adam C."/>
            <person name="LaButti K."/>
            <person name="Lipzen A."/>
            <person name="Riley R."/>
            <person name="Grigoriev I.V."/>
            <person name="Nagy L.G."/>
        </authorList>
    </citation>
    <scope>NUCLEOTIDE SEQUENCE [LARGE SCALE GENOMIC DNA]</scope>
    <source>
        <strain evidence="2 3">NL-1724</strain>
    </source>
</reference>
<dbReference type="Proteomes" id="UP000320762">
    <property type="component" value="Unassembled WGS sequence"/>
</dbReference>
<dbReference type="AlphaFoldDB" id="A0A550D0P0"/>
<sequence>MSSLPTSSTAPPQPPCLQANRPTCSPTMPATRYTVALKDDDGPTTQLTSVYDGNWSFTEGDVRYVGQFYSFQDGSAGGHRITLLFGNGRYYVKKLADCKRTDDPVSWNCPNYVVQN</sequence>
<gene>
    <name evidence="2" type="ORF">BD626DRAFT_30940</name>
</gene>
<feature type="compositionally biased region" description="Polar residues" evidence="1">
    <location>
        <begin position="1"/>
        <end position="10"/>
    </location>
</feature>
<evidence type="ECO:0000313" key="3">
    <source>
        <dbReference type="Proteomes" id="UP000320762"/>
    </source>
</evidence>
<dbReference type="EMBL" id="VDMD01000001">
    <property type="protein sequence ID" value="TRM70592.1"/>
    <property type="molecule type" value="Genomic_DNA"/>
</dbReference>
<organism evidence="2 3">
    <name type="scientific">Schizophyllum amplum</name>
    <dbReference type="NCBI Taxonomy" id="97359"/>
    <lineage>
        <taxon>Eukaryota</taxon>
        <taxon>Fungi</taxon>
        <taxon>Dikarya</taxon>
        <taxon>Basidiomycota</taxon>
        <taxon>Agaricomycotina</taxon>
        <taxon>Agaricomycetes</taxon>
        <taxon>Agaricomycetidae</taxon>
        <taxon>Agaricales</taxon>
        <taxon>Schizophyllaceae</taxon>
        <taxon>Schizophyllum</taxon>
    </lineage>
</organism>
<evidence type="ECO:0000313" key="2">
    <source>
        <dbReference type="EMBL" id="TRM70592.1"/>
    </source>
</evidence>
<protein>
    <submittedName>
        <fullName evidence="2">Uncharacterized protein</fullName>
    </submittedName>
</protein>